<keyword evidence="2" id="KW-1185">Reference proteome</keyword>
<protein>
    <submittedName>
        <fullName evidence="1">Uncharacterized protein</fullName>
    </submittedName>
</protein>
<evidence type="ECO:0000313" key="2">
    <source>
        <dbReference type="Proteomes" id="UP001159405"/>
    </source>
</evidence>
<accession>A0ABN8Q9U3</accession>
<dbReference type="Proteomes" id="UP001159405">
    <property type="component" value="Unassembled WGS sequence"/>
</dbReference>
<comment type="caution">
    <text evidence="1">The sequence shown here is derived from an EMBL/GenBank/DDBJ whole genome shotgun (WGS) entry which is preliminary data.</text>
</comment>
<dbReference type="EMBL" id="CALNXK010000108">
    <property type="protein sequence ID" value="CAH3157582.1"/>
    <property type="molecule type" value="Genomic_DNA"/>
</dbReference>
<proteinExistence type="predicted"/>
<evidence type="ECO:0000313" key="1">
    <source>
        <dbReference type="EMBL" id="CAH3157582.1"/>
    </source>
</evidence>
<organism evidence="1 2">
    <name type="scientific">Porites lobata</name>
    <dbReference type="NCBI Taxonomy" id="104759"/>
    <lineage>
        <taxon>Eukaryota</taxon>
        <taxon>Metazoa</taxon>
        <taxon>Cnidaria</taxon>
        <taxon>Anthozoa</taxon>
        <taxon>Hexacorallia</taxon>
        <taxon>Scleractinia</taxon>
        <taxon>Fungiina</taxon>
        <taxon>Poritidae</taxon>
        <taxon>Porites</taxon>
    </lineage>
</organism>
<name>A0ABN8Q9U3_9CNID</name>
<sequence length="55" mass="6250">MISDNASVLKSTATWMKNIRKSEGLQDCLARQDINWRFNVSRSPWIVIASQGTPQ</sequence>
<gene>
    <name evidence="1" type="ORF">PLOB_00002277</name>
</gene>
<reference evidence="1 2" key="1">
    <citation type="submission" date="2022-05" db="EMBL/GenBank/DDBJ databases">
        <authorList>
            <consortium name="Genoscope - CEA"/>
            <person name="William W."/>
        </authorList>
    </citation>
    <scope>NUCLEOTIDE SEQUENCE [LARGE SCALE GENOMIC DNA]</scope>
</reference>